<evidence type="ECO:0000313" key="3">
    <source>
        <dbReference type="EMBL" id="WAB82444.1"/>
    </source>
</evidence>
<feature type="transmembrane region" description="Helical" evidence="2">
    <location>
        <begin position="123"/>
        <end position="148"/>
    </location>
</feature>
<evidence type="ECO:0000256" key="2">
    <source>
        <dbReference type="SAM" id="Phobius"/>
    </source>
</evidence>
<accession>A0A9E8S9V6</accession>
<dbReference type="AlphaFoldDB" id="A0A9E8S9V6"/>
<dbReference type="Proteomes" id="UP001164706">
    <property type="component" value="Chromosome"/>
</dbReference>
<evidence type="ECO:0000256" key="1">
    <source>
        <dbReference type="SAM" id="MobiDB-lite"/>
    </source>
</evidence>
<feature type="transmembrane region" description="Helical" evidence="2">
    <location>
        <begin position="86"/>
        <end position="111"/>
    </location>
</feature>
<feature type="region of interest" description="Disordered" evidence="1">
    <location>
        <begin position="192"/>
        <end position="219"/>
    </location>
</feature>
<keyword evidence="2" id="KW-0812">Transmembrane</keyword>
<keyword evidence="2" id="KW-0472">Membrane</keyword>
<feature type="transmembrane region" description="Helical" evidence="2">
    <location>
        <begin position="352"/>
        <end position="377"/>
    </location>
</feature>
<dbReference type="RefSeq" id="WP_267782489.1">
    <property type="nucleotide sequence ID" value="NZ_CP113089.1"/>
</dbReference>
<organism evidence="3 4">
    <name type="scientific">Microcella daejeonensis</name>
    <dbReference type="NCBI Taxonomy" id="2994971"/>
    <lineage>
        <taxon>Bacteria</taxon>
        <taxon>Bacillati</taxon>
        <taxon>Actinomycetota</taxon>
        <taxon>Actinomycetes</taxon>
        <taxon>Micrococcales</taxon>
        <taxon>Microbacteriaceae</taxon>
        <taxon>Microcella</taxon>
    </lineage>
</organism>
<keyword evidence="4" id="KW-1185">Reference proteome</keyword>
<dbReference type="PANTHER" id="PTHR40400:SF1">
    <property type="entry name" value="SLR1512 PROTEIN"/>
    <property type="match status" value="1"/>
</dbReference>
<feature type="transmembrane region" description="Helical" evidence="2">
    <location>
        <begin position="26"/>
        <end position="49"/>
    </location>
</feature>
<sequence length="382" mass="37477">MKTASPVVDEADIRAHPEESAMTLDLLSATLLSPAVLAFLLGMIAVAVRSDLAVPDTMVKALSLYLLLAIGIKGGVALRAEDPATIAGPLLLAAALGVVIPLLAFGALGALTRLDRAERGAIAAHYGSTSLVTFTAALTVIAAAGVAVPGYAPALLAVLEVPGIIVGILLARRAVRTTAAAPARRRVLVGAGRSDEADAPDAAGGPGSAPTASAPASPATPLRRTLHEVFTGTSVVLLVGGIVIGAVLGPEGMAPIAPLVVDAFPGVLVLFLLAMGLAAGAQLPAARRGGPGLLLFALLFPLLAGAIGVVAGTAIGMGVGGAAVLGVLCASASYIAAPAAVRVALPEVPLALPLAASLGVTFPLNLVAGIPILLLLAQSLGG</sequence>
<protein>
    <submittedName>
        <fullName evidence="3">Sodium-dependent bicarbonate transport family permease</fullName>
    </submittedName>
</protein>
<feature type="transmembrane region" description="Helical" evidence="2">
    <location>
        <begin position="256"/>
        <end position="281"/>
    </location>
</feature>
<name>A0A9E8S9V6_9MICO</name>
<dbReference type="KEGG" id="mdb:OVN18_05440"/>
<feature type="transmembrane region" description="Helical" evidence="2">
    <location>
        <begin position="61"/>
        <end position="80"/>
    </location>
</feature>
<dbReference type="PANTHER" id="PTHR40400">
    <property type="entry name" value="SLR1512 PROTEIN"/>
    <property type="match status" value="1"/>
</dbReference>
<proteinExistence type="predicted"/>
<feature type="transmembrane region" description="Helical" evidence="2">
    <location>
        <begin position="322"/>
        <end position="345"/>
    </location>
</feature>
<feature type="transmembrane region" description="Helical" evidence="2">
    <location>
        <begin position="293"/>
        <end position="316"/>
    </location>
</feature>
<dbReference type="InterPro" id="IPR010293">
    <property type="entry name" value="Sbt_1"/>
</dbReference>
<dbReference type="Pfam" id="PF05982">
    <property type="entry name" value="Sbt_1"/>
    <property type="match status" value="1"/>
</dbReference>
<feature type="transmembrane region" description="Helical" evidence="2">
    <location>
        <begin position="154"/>
        <end position="175"/>
    </location>
</feature>
<dbReference type="EMBL" id="CP113089">
    <property type="protein sequence ID" value="WAB82444.1"/>
    <property type="molecule type" value="Genomic_DNA"/>
</dbReference>
<feature type="compositionally biased region" description="Low complexity" evidence="1">
    <location>
        <begin position="200"/>
        <end position="219"/>
    </location>
</feature>
<feature type="transmembrane region" description="Helical" evidence="2">
    <location>
        <begin position="229"/>
        <end position="250"/>
    </location>
</feature>
<reference evidence="3" key="1">
    <citation type="submission" date="2022-11" db="EMBL/GenBank/DDBJ databases">
        <title>Description of Microcella daejonensis nov. sp, isolated from riverside soil.</title>
        <authorList>
            <person name="Molina K.M."/>
            <person name="Kim S.B."/>
        </authorList>
    </citation>
    <scope>NUCLEOTIDE SEQUENCE</scope>
    <source>
        <strain evidence="3">MMS21-STM12</strain>
    </source>
</reference>
<keyword evidence="2" id="KW-1133">Transmembrane helix</keyword>
<gene>
    <name evidence="3" type="ORF">OVN18_05440</name>
</gene>
<evidence type="ECO:0000313" key="4">
    <source>
        <dbReference type="Proteomes" id="UP001164706"/>
    </source>
</evidence>